<evidence type="ECO:0000256" key="3">
    <source>
        <dbReference type="ARBA" id="ARBA00022884"/>
    </source>
</evidence>
<dbReference type="InterPro" id="IPR015946">
    <property type="entry name" value="KH_dom-like_a/b"/>
</dbReference>
<keyword evidence="9" id="KW-1185">Reference proteome</keyword>
<dbReference type="SMART" id="SM00322">
    <property type="entry name" value="KH"/>
    <property type="match status" value="1"/>
</dbReference>
<protein>
    <recommendedName>
        <fullName evidence="6">Small ribosomal subunit protein uS3</fullName>
    </recommendedName>
</protein>
<dbReference type="NCBIfam" id="NF003219">
    <property type="entry name" value="PRK04191.1"/>
    <property type="match status" value="1"/>
</dbReference>
<dbReference type="eggNOG" id="arCOG04097">
    <property type="taxonomic scope" value="Archaea"/>
</dbReference>
<dbReference type="GO" id="GO:0022627">
    <property type="term" value="C:cytosolic small ribosomal subunit"/>
    <property type="evidence" value="ECO:0007669"/>
    <property type="project" value="UniProtKB-UniRule"/>
</dbReference>
<organism evidence="8 9">
    <name type="scientific">Pyrobaculum neutrophilum (strain DSM 2338 / JCM 9278 / NBRC 100436 / V24Sta)</name>
    <name type="common">Thermoproteus neutrophilus</name>
    <dbReference type="NCBI Taxonomy" id="444157"/>
    <lineage>
        <taxon>Archaea</taxon>
        <taxon>Thermoproteota</taxon>
        <taxon>Thermoprotei</taxon>
        <taxon>Thermoproteales</taxon>
        <taxon>Thermoproteaceae</taxon>
        <taxon>Pyrobaculum</taxon>
    </lineage>
</organism>
<dbReference type="EMBL" id="CP001014">
    <property type="protein sequence ID" value="ACB39686.1"/>
    <property type="molecule type" value="Genomic_DNA"/>
</dbReference>
<dbReference type="Pfam" id="PF00189">
    <property type="entry name" value="Ribosomal_S3_C"/>
    <property type="match status" value="1"/>
</dbReference>
<feature type="domain" description="KH type-2" evidence="7">
    <location>
        <begin position="31"/>
        <end position="100"/>
    </location>
</feature>
<evidence type="ECO:0000256" key="4">
    <source>
        <dbReference type="ARBA" id="ARBA00022980"/>
    </source>
</evidence>
<accession>B1YD23</accession>
<evidence type="ECO:0000256" key="5">
    <source>
        <dbReference type="ARBA" id="ARBA00023274"/>
    </source>
</evidence>
<dbReference type="InterPro" id="IPR036419">
    <property type="entry name" value="Ribosomal_S3_C_sf"/>
</dbReference>
<reference evidence="8" key="1">
    <citation type="submission" date="2008-03" db="EMBL/GenBank/DDBJ databases">
        <title>Complete sequence of Thermoproteus neutrophilus V24Sta.</title>
        <authorList>
            <consortium name="US DOE Joint Genome Institute"/>
            <person name="Copeland A."/>
            <person name="Lucas S."/>
            <person name="Lapidus A."/>
            <person name="Glavina del Rio T."/>
            <person name="Dalin E."/>
            <person name="Tice H."/>
            <person name="Bruce D."/>
            <person name="Goodwin L."/>
            <person name="Pitluck S."/>
            <person name="Sims D."/>
            <person name="Brettin T."/>
            <person name="Detter J.C."/>
            <person name="Han C."/>
            <person name="Kuske C.R."/>
            <person name="Schmutz J."/>
            <person name="Larimer F."/>
            <person name="Land M."/>
            <person name="Hauser L."/>
            <person name="Kyrpides N."/>
            <person name="Mikhailova N."/>
            <person name="Biddle J.F."/>
            <person name="Zhang Z."/>
            <person name="Fitz-Gibbon S.T."/>
            <person name="Lowe T.M."/>
            <person name="Saltikov C."/>
            <person name="House C.H."/>
            <person name="Richardson P."/>
        </authorList>
    </citation>
    <scope>NUCLEOTIDE SEQUENCE [LARGE SCALE GENOMIC DNA]</scope>
    <source>
        <strain evidence="8">V24Sta</strain>
    </source>
</reference>
<dbReference type="NCBIfam" id="TIGR01008">
    <property type="entry name" value="uS3_euk_arch"/>
    <property type="match status" value="1"/>
</dbReference>
<dbReference type="PANTHER" id="PTHR11760:SF32">
    <property type="entry name" value="SMALL RIBOSOMAL SUBUNIT PROTEIN US3"/>
    <property type="match status" value="1"/>
</dbReference>
<proteinExistence type="inferred from homology"/>
<dbReference type="CDD" id="cd02411">
    <property type="entry name" value="KH-II_30S_S3_arch"/>
    <property type="match status" value="1"/>
</dbReference>
<comment type="similarity">
    <text evidence="1 6">Belongs to the universal ribosomal protein uS3 family.</text>
</comment>
<dbReference type="InterPro" id="IPR001351">
    <property type="entry name" value="Ribosomal_uS3_C"/>
</dbReference>
<dbReference type="InterPro" id="IPR004044">
    <property type="entry name" value="KH_dom_type_2"/>
</dbReference>
<keyword evidence="5 6" id="KW-0687">Ribonucleoprotein</keyword>
<dbReference type="PROSITE" id="PS50823">
    <property type="entry name" value="KH_TYPE_2"/>
    <property type="match status" value="1"/>
</dbReference>
<keyword evidence="4 6" id="KW-0689">Ribosomal protein</keyword>
<keyword evidence="2 6" id="KW-0699">rRNA-binding</keyword>
<name>B1YD23_PYRNV</name>
<comment type="function">
    <text evidence="6">Binds the lower part of the 30S subunit head.</text>
</comment>
<evidence type="ECO:0000259" key="7">
    <source>
        <dbReference type="PROSITE" id="PS50823"/>
    </source>
</evidence>
<dbReference type="FunFam" id="3.30.300.20:FF:000001">
    <property type="entry name" value="30S ribosomal protein S3"/>
    <property type="match status" value="1"/>
</dbReference>
<dbReference type="HAMAP" id="MF_01309_A">
    <property type="entry name" value="Ribosomal_uS3_A"/>
    <property type="match status" value="1"/>
</dbReference>
<dbReference type="PANTHER" id="PTHR11760">
    <property type="entry name" value="30S/40S RIBOSOMAL PROTEIN S3"/>
    <property type="match status" value="1"/>
</dbReference>
<dbReference type="InterPro" id="IPR057258">
    <property type="entry name" value="Ribosomal_uS3"/>
</dbReference>
<evidence type="ECO:0000256" key="1">
    <source>
        <dbReference type="ARBA" id="ARBA00010761"/>
    </source>
</evidence>
<dbReference type="Proteomes" id="UP000001694">
    <property type="component" value="Chromosome"/>
</dbReference>
<dbReference type="Pfam" id="PF07650">
    <property type="entry name" value="KH_2"/>
    <property type="match status" value="1"/>
</dbReference>
<sequence>MVPIVGAMSAVQRRLPVYKKILEENKKKWMIKEFLEYRLSKYGYIDSEILKTPLGTRIVIYAERPSRIIGKKGAIVKEISNILMNKLGVENPQIDVIDVSKIEAPEMFPKVVAYRIANAMAKGVRFRRVMFVAVRQLMEAGAKGFEIVVSGKLSTERARFEKHTYGKLYKIGYDAKNRVRRAVVHVLLKPGIYGIEVRIAPAALQYSDEYKIKPPTKPEAAGQQ</sequence>
<gene>
    <name evidence="6" type="primary">rps3</name>
    <name evidence="8" type="ordered locus">Tneu_0747</name>
</gene>
<evidence type="ECO:0000313" key="8">
    <source>
        <dbReference type="EMBL" id="ACB39686.1"/>
    </source>
</evidence>
<dbReference type="Gene3D" id="3.30.1140.32">
    <property type="entry name" value="Ribosomal protein S3, C-terminal domain"/>
    <property type="match status" value="1"/>
</dbReference>
<evidence type="ECO:0000256" key="2">
    <source>
        <dbReference type="ARBA" id="ARBA00022730"/>
    </source>
</evidence>
<dbReference type="SUPFAM" id="SSF54821">
    <property type="entry name" value="Ribosomal protein S3 C-terminal domain"/>
    <property type="match status" value="1"/>
</dbReference>
<dbReference type="KEGG" id="tne:Tneu_0747"/>
<dbReference type="InterPro" id="IPR027488">
    <property type="entry name" value="Ribosomal_uS3_arc"/>
</dbReference>
<evidence type="ECO:0000313" key="9">
    <source>
        <dbReference type="Proteomes" id="UP000001694"/>
    </source>
</evidence>
<dbReference type="HOGENOM" id="CLU_058591_1_1_2"/>
<dbReference type="GO" id="GO:0003735">
    <property type="term" value="F:structural constituent of ribosome"/>
    <property type="evidence" value="ECO:0007669"/>
    <property type="project" value="UniProtKB-UniRule"/>
</dbReference>
<dbReference type="STRING" id="444157.Tneu_0747"/>
<dbReference type="InterPro" id="IPR005703">
    <property type="entry name" value="Ribosomal_uS3_euk/arc"/>
</dbReference>
<evidence type="ECO:0000256" key="6">
    <source>
        <dbReference type="HAMAP-Rule" id="MF_01309"/>
    </source>
</evidence>
<dbReference type="GO" id="GO:0006412">
    <property type="term" value="P:translation"/>
    <property type="evidence" value="ECO:0007669"/>
    <property type="project" value="UniProtKB-UniRule"/>
</dbReference>
<dbReference type="SUPFAM" id="SSF54814">
    <property type="entry name" value="Prokaryotic type KH domain (KH-domain type II)"/>
    <property type="match status" value="1"/>
</dbReference>
<dbReference type="GO" id="GO:0019843">
    <property type="term" value="F:rRNA binding"/>
    <property type="evidence" value="ECO:0007669"/>
    <property type="project" value="UniProtKB-UniRule"/>
</dbReference>
<keyword evidence="3 6" id="KW-0694">RNA-binding</keyword>
<dbReference type="InterPro" id="IPR009019">
    <property type="entry name" value="KH_sf_prok-type"/>
</dbReference>
<dbReference type="InterPro" id="IPR004087">
    <property type="entry name" value="KH_dom"/>
</dbReference>
<comment type="subunit">
    <text evidence="6">Part of the 30S ribosomal subunit.</text>
</comment>
<dbReference type="AlphaFoldDB" id="B1YD23"/>
<dbReference type="Gene3D" id="3.30.300.20">
    <property type="match status" value="1"/>
</dbReference>